<name>A0A3P3XS69_9SPIR</name>
<organism evidence="1">
    <name type="scientific">uncultured spirochete</name>
    <dbReference type="NCBI Taxonomy" id="156406"/>
    <lineage>
        <taxon>Bacteria</taxon>
        <taxon>Pseudomonadati</taxon>
        <taxon>Spirochaetota</taxon>
        <taxon>Spirochaetia</taxon>
        <taxon>Spirochaetales</taxon>
        <taxon>environmental samples</taxon>
    </lineage>
</organism>
<dbReference type="AlphaFoldDB" id="A0A3P3XS69"/>
<evidence type="ECO:0008006" key="2">
    <source>
        <dbReference type="Google" id="ProtNLM"/>
    </source>
</evidence>
<protein>
    <recommendedName>
        <fullName evidence="2">DinB-like domain-containing protein</fullName>
    </recommendedName>
</protein>
<reference evidence="1" key="1">
    <citation type="submission" date="2017-02" db="EMBL/GenBank/DDBJ databases">
        <authorList>
            <person name="Regsiter A."/>
            <person name="William W."/>
        </authorList>
    </citation>
    <scope>NUCLEOTIDE SEQUENCE</scope>
    <source>
        <strain evidence="1">BdmA 4</strain>
    </source>
</reference>
<sequence length="108" mass="12546">MVRKTFYGDVYSTINEQFAHIINVQNYYLAQIGTGIETGNDLLSSRRGFIEQLRSKYLAEGNRLYKNEEESWTIKKIARRIIWHDRIHAKAIGRMEKRKSADAGTASH</sequence>
<proteinExistence type="predicted"/>
<accession>A0A3P3XS69</accession>
<gene>
    <name evidence="1" type="ORF">SPIRO4BDMA_50666</name>
</gene>
<dbReference type="EMBL" id="FWDO01000005">
    <property type="protein sequence ID" value="SLM19151.1"/>
    <property type="molecule type" value="Genomic_DNA"/>
</dbReference>
<evidence type="ECO:0000313" key="1">
    <source>
        <dbReference type="EMBL" id="SLM19151.1"/>
    </source>
</evidence>